<feature type="signal peptide" evidence="1">
    <location>
        <begin position="1"/>
        <end position="19"/>
    </location>
</feature>
<accession>A0A1I5X4Z6</accession>
<sequence>MTAAIRFLLALLLSTTLTAAAQTKPPQPHTRIKVYLVGTFHFDGSATDVVKGSKTDMEATKKQQEVEDLITRLAQTKADKVFVEWRLKDQPFVDSTYALYRNNQFKLGNNEVYQVGYRLASKLKLPRVYCADADGVFDYEGALKYAKAHGQEKTLNGAFSSAQPDSIRQLMEARLGTTVGLDAEQALKDLPNETLVAKLARFNSTEFMRGNMDSYLLTLARVGGSSNYVGADLAGEFYKRNMRIYTNLLRAVDIKHDQSIVLVIGASHVAFLQEQLLYSSLFEVQDVLPLLTTQAKPSSSKKLAR</sequence>
<dbReference type="InterPro" id="IPR043749">
    <property type="entry name" value="DUF5694"/>
</dbReference>
<keyword evidence="1" id="KW-0732">Signal</keyword>
<feature type="chain" id="PRO_5011751181" description="TraB/GumN family protein" evidence="1">
    <location>
        <begin position="20"/>
        <end position="305"/>
    </location>
</feature>
<protein>
    <recommendedName>
        <fullName evidence="4">TraB/GumN family protein</fullName>
    </recommendedName>
</protein>
<dbReference type="Proteomes" id="UP000199029">
    <property type="component" value="Unassembled WGS sequence"/>
</dbReference>
<gene>
    <name evidence="2" type="ORF">SAMN04515668_1648</name>
</gene>
<evidence type="ECO:0008006" key="4">
    <source>
        <dbReference type="Google" id="ProtNLM"/>
    </source>
</evidence>
<evidence type="ECO:0000313" key="2">
    <source>
        <dbReference type="EMBL" id="SFQ27030.1"/>
    </source>
</evidence>
<keyword evidence="3" id="KW-1185">Reference proteome</keyword>
<dbReference type="AlphaFoldDB" id="A0A1I5X4Z6"/>
<dbReference type="OrthoDB" id="661563at2"/>
<dbReference type="RefSeq" id="WP_092670931.1">
    <property type="nucleotide sequence ID" value="NZ_FOXS01000002.1"/>
</dbReference>
<name>A0A1I5X4Z6_HYMAR</name>
<dbReference type="EMBL" id="FOXS01000002">
    <property type="protein sequence ID" value="SFQ27030.1"/>
    <property type="molecule type" value="Genomic_DNA"/>
</dbReference>
<organism evidence="2 3">
    <name type="scientific">Hymenobacter arizonensis</name>
    <name type="common">Siccationidurans arizonensis</name>
    <dbReference type="NCBI Taxonomy" id="1227077"/>
    <lineage>
        <taxon>Bacteria</taxon>
        <taxon>Pseudomonadati</taxon>
        <taxon>Bacteroidota</taxon>
        <taxon>Cytophagia</taxon>
        <taxon>Cytophagales</taxon>
        <taxon>Hymenobacteraceae</taxon>
        <taxon>Hymenobacter</taxon>
    </lineage>
</organism>
<proteinExistence type="predicted"/>
<dbReference type="STRING" id="1227077.SAMN04515668_1648"/>
<dbReference type="Pfam" id="PF18950">
    <property type="entry name" value="DUF5694"/>
    <property type="match status" value="1"/>
</dbReference>
<reference evidence="3" key="1">
    <citation type="submission" date="2016-10" db="EMBL/GenBank/DDBJ databases">
        <authorList>
            <person name="Varghese N."/>
            <person name="Submissions S."/>
        </authorList>
    </citation>
    <scope>NUCLEOTIDE SEQUENCE [LARGE SCALE GENOMIC DNA]</scope>
    <source>
        <strain evidence="3">OR362-8,ATCC BAA-1266,JCM 13504</strain>
    </source>
</reference>
<evidence type="ECO:0000313" key="3">
    <source>
        <dbReference type="Proteomes" id="UP000199029"/>
    </source>
</evidence>
<evidence type="ECO:0000256" key="1">
    <source>
        <dbReference type="SAM" id="SignalP"/>
    </source>
</evidence>